<organism evidence="2 3">
    <name type="scientific">Xylophilus rhododendri</name>
    <dbReference type="NCBI Taxonomy" id="2697032"/>
    <lineage>
        <taxon>Bacteria</taxon>
        <taxon>Pseudomonadati</taxon>
        <taxon>Pseudomonadota</taxon>
        <taxon>Betaproteobacteria</taxon>
        <taxon>Burkholderiales</taxon>
        <taxon>Xylophilus</taxon>
    </lineage>
</organism>
<name>A0A857J8L4_9BURK</name>
<reference evidence="2 3" key="1">
    <citation type="submission" date="2020-01" db="EMBL/GenBank/DDBJ databases">
        <title>Genome sequencing of strain KACC 21265.</title>
        <authorList>
            <person name="Heo J."/>
            <person name="Kim S.-J."/>
            <person name="Kim J.-S."/>
            <person name="Hong S.-B."/>
            <person name="Kwon S.-W."/>
        </authorList>
    </citation>
    <scope>NUCLEOTIDE SEQUENCE [LARGE SCALE GENOMIC DNA]</scope>
    <source>
        <strain evidence="2 3">KACC 21265</strain>
    </source>
</reference>
<dbReference type="RefSeq" id="WP_160553234.1">
    <property type="nucleotide sequence ID" value="NZ_CP047650.1"/>
</dbReference>
<gene>
    <name evidence="2" type="ORF">GT347_16410</name>
</gene>
<feature type="region of interest" description="Disordered" evidence="1">
    <location>
        <begin position="1"/>
        <end position="20"/>
    </location>
</feature>
<dbReference type="EMBL" id="CP047650">
    <property type="protein sequence ID" value="QHI99421.1"/>
    <property type="molecule type" value="Genomic_DNA"/>
</dbReference>
<evidence type="ECO:0000313" key="3">
    <source>
        <dbReference type="Proteomes" id="UP000464787"/>
    </source>
</evidence>
<keyword evidence="3" id="KW-1185">Reference proteome</keyword>
<dbReference type="KEGG" id="xyk:GT347_16410"/>
<feature type="region of interest" description="Disordered" evidence="1">
    <location>
        <begin position="25"/>
        <end position="75"/>
    </location>
</feature>
<evidence type="ECO:0000313" key="2">
    <source>
        <dbReference type="EMBL" id="QHI99421.1"/>
    </source>
</evidence>
<evidence type="ECO:0000256" key="1">
    <source>
        <dbReference type="SAM" id="MobiDB-lite"/>
    </source>
</evidence>
<accession>A0A857J8L4</accession>
<dbReference type="Proteomes" id="UP000464787">
    <property type="component" value="Chromosome"/>
</dbReference>
<proteinExistence type="predicted"/>
<protein>
    <submittedName>
        <fullName evidence="2">Uncharacterized protein</fullName>
    </submittedName>
</protein>
<feature type="compositionally biased region" description="Low complexity" evidence="1">
    <location>
        <begin position="45"/>
        <end position="60"/>
    </location>
</feature>
<dbReference type="AlphaFoldDB" id="A0A857J8L4"/>
<sequence>MMGRETGPVQPTAKQRLQATREALMHELVPSTRSNAPRSRPRDLPAGAAVADGRAAPDAGLAASEPDDWQEQPAPSSGWFAVARHSLRAWWEFHPVRVAGVVAQPVIAEYARQRPLKLVGIAAGLGAALVVIRPWRLVSLGGLAVAALKSSQVSNFALSLLSNRKNTK</sequence>